<keyword evidence="1 2" id="KW-0193">Cuticle</keyword>
<dbReference type="EMBL" id="CAJVCH010223521">
    <property type="protein sequence ID" value="CAG7732038.1"/>
    <property type="molecule type" value="Genomic_DNA"/>
</dbReference>
<evidence type="ECO:0000256" key="3">
    <source>
        <dbReference type="SAM" id="MobiDB-lite"/>
    </source>
</evidence>
<dbReference type="PROSITE" id="PS51155">
    <property type="entry name" value="CHIT_BIND_RR_2"/>
    <property type="match status" value="1"/>
</dbReference>
<protein>
    <recommendedName>
        <fullName evidence="7">Cuticle protein</fullName>
    </recommendedName>
</protein>
<evidence type="ECO:0000256" key="4">
    <source>
        <dbReference type="SAM" id="SignalP"/>
    </source>
</evidence>
<evidence type="ECO:0008006" key="7">
    <source>
        <dbReference type="Google" id="ProtNLM"/>
    </source>
</evidence>
<dbReference type="OrthoDB" id="6382835at2759"/>
<dbReference type="PANTHER" id="PTHR12236:SF29">
    <property type="entry name" value="CUTICULAR PROTEIN 64AC"/>
    <property type="match status" value="1"/>
</dbReference>
<dbReference type="Pfam" id="PF00379">
    <property type="entry name" value="Chitin_bind_4"/>
    <property type="match status" value="1"/>
</dbReference>
<dbReference type="InterPro" id="IPR051217">
    <property type="entry name" value="Insect_Cuticle_Struc_Prot"/>
</dbReference>
<evidence type="ECO:0000256" key="1">
    <source>
        <dbReference type="ARBA" id="ARBA00022460"/>
    </source>
</evidence>
<dbReference type="GO" id="GO:0042302">
    <property type="term" value="F:structural constituent of cuticle"/>
    <property type="evidence" value="ECO:0007669"/>
    <property type="project" value="UniProtKB-UniRule"/>
</dbReference>
<evidence type="ECO:0000313" key="6">
    <source>
        <dbReference type="Proteomes" id="UP000708208"/>
    </source>
</evidence>
<reference evidence="5" key="1">
    <citation type="submission" date="2021-06" db="EMBL/GenBank/DDBJ databases">
        <authorList>
            <person name="Hodson N. C."/>
            <person name="Mongue J. A."/>
            <person name="Jaron S. K."/>
        </authorList>
    </citation>
    <scope>NUCLEOTIDE SEQUENCE</scope>
</reference>
<evidence type="ECO:0000313" key="5">
    <source>
        <dbReference type="EMBL" id="CAG7732038.1"/>
    </source>
</evidence>
<feature type="region of interest" description="Disordered" evidence="3">
    <location>
        <begin position="43"/>
        <end position="73"/>
    </location>
</feature>
<dbReference type="InterPro" id="IPR031311">
    <property type="entry name" value="CHIT_BIND_RR_consensus"/>
</dbReference>
<dbReference type="InterPro" id="IPR000618">
    <property type="entry name" value="Insect_cuticle"/>
</dbReference>
<dbReference type="PROSITE" id="PS00233">
    <property type="entry name" value="CHIT_BIND_RR_1"/>
    <property type="match status" value="1"/>
</dbReference>
<dbReference type="PANTHER" id="PTHR12236">
    <property type="entry name" value="STRUCTURAL CONTITUENT OF CUTICLE"/>
    <property type="match status" value="1"/>
</dbReference>
<comment type="caution">
    <text evidence="5">The sequence shown here is derived from an EMBL/GenBank/DDBJ whole genome shotgun (WGS) entry which is preliminary data.</text>
</comment>
<keyword evidence="6" id="KW-1185">Reference proteome</keyword>
<sequence length="184" mass="19486">MFKVAVFLTVVAAAAAQQTFFLGGAPVVTKAAEPADAYPQYSFSYSVDDPTTGDQKSQQETRDGDNVSGSYSLVEPDGSLRTVTYTADAVNGFNAVVEKTPVAPAPQPAPAPVVVVRRPAPIQRIVAAAPRPQPQLIVLPQTANQGIYNPYYPYSGYPYSSVFGNRLPLGQNILGGAQIVLAKK</sequence>
<keyword evidence="4" id="KW-0732">Signal</keyword>
<proteinExistence type="predicted"/>
<evidence type="ECO:0000256" key="2">
    <source>
        <dbReference type="PROSITE-ProRule" id="PRU00497"/>
    </source>
</evidence>
<name>A0A8J2K2K9_9HEXA</name>
<feature type="chain" id="PRO_5035263611" description="Cuticle protein" evidence="4">
    <location>
        <begin position="17"/>
        <end position="184"/>
    </location>
</feature>
<dbReference type="Proteomes" id="UP000708208">
    <property type="component" value="Unassembled WGS sequence"/>
</dbReference>
<feature type="signal peptide" evidence="4">
    <location>
        <begin position="1"/>
        <end position="16"/>
    </location>
</feature>
<dbReference type="AlphaFoldDB" id="A0A8J2K2K9"/>
<accession>A0A8J2K2K9</accession>
<dbReference type="GO" id="GO:0031012">
    <property type="term" value="C:extracellular matrix"/>
    <property type="evidence" value="ECO:0007669"/>
    <property type="project" value="TreeGrafter"/>
</dbReference>
<dbReference type="GO" id="GO:0005615">
    <property type="term" value="C:extracellular space"/>
    <property type="evidence" value="ECO:0007669"/>
    <property type="project" value="TreeGrafter"/>
</dbReference>
<organism evidence="5 6">
    <name type="scientific">Allacma fusca</name>
    <dbReference type="NCBI Taxonomy" id="39272"/>
    <lineage>
        <taxon>Eukaryota</taxon>
        <taxon>Metazoa</taxon>
        <taxon>Ecdysozoa</taxon>
        <taxon>Arthropoda</taxon>
        <taxon>Hexapoda</taxon>
        <taxon>Collembola</taxon>
        <taxon>Symphypleona</taxon>
        <taxon>Sminthuridae</taxon>
        <taxon>Allacma</taxon>
    </lineage>
</organism>
<gene>
    <name evidence="5" type="ORF">AFUS01_LOCUS20578</name>
</gene>